<dbReference type="AlphaFoldDB" id="A0A7T9I1A0"/>
<dbReference type="Proteomes" id="UP000596004">
    <property type="component" value="Chromosome"/>
</dbReference>
<proteinExistence type="predicted"/>
<dbReference type="EMBL" id="CP064981">
    <property type="protein sequence ID" value="QQR92809.1"/>
    <property type="molecule type" value="Genomic_DNA"/>
</dbReference>
<evidence type="ECO:0000313" key="2">
    <source>
        <dbReference type="EMBL" id="QQR92809.1"/>
    </source>
</evidence>
<gene>
    <name evidence="2" type="ORF">IPJ89_01025</name>
</gene>
<evidence type="ECO:0000256" key="1">
    <source>
        <dbReference type="SAM" id="MobiDB-lite"/>
    </source>
</evidence>
<feature type="compositionally biased region" description="Basic residues" evidence="1">
    <location>
        <begin position="40"/>
        <end position="51"/>
    </location>
</feature>
<name>A0A7T9I1A0_9ARCH</name>
<organism evidence="2">
    <name type="scientific">Candidatus Iainarchaeum sp</name>
    <dbReference type="NCBI Taxonomy" id="3101447"/>
    <lineage>
        <taxon>Archaea</taxon>
        <taxon>Candidatus Iainarchaeota</taxon>
        <taxon>Candidatus Iainarchaeia</taxon>
        <taxon>Candidatus Iainarchaeales</taxon>
        <taxon>Candidatus Iainarchaeaceae</taxon>
        <taxon>Candidatus Iainarchaeum</taxon>
    </lineage>
</organism>
<protein>
    <submittedName>
        <fullName evidence="2">Uncharacterized protein</fullName>
    </submittedName>
</protein>
<feature type="region of interest" description="Disordered" evidence="1">
    <location>
        <begin position="1"/>
        <end position="51"/>
    </location>
</feature>
<accession>A0A7T9I1A0</accession>
<reference evidence="2" key="1">
    <citation type="submission" date="2020-11" db="EMBL/GenBank/DDBJ databases">
        <title>Connecting structure to function with the recovery of over 1000 high-quality activated sludge metagenome-assembled genomes encoding full-length rRNA genes using long-read sequencing.</title>
        <authorList>
            <person name="Singleton C.M."/>
            <person name="Petriglieri F."/>
            <person name="Kristensen J.M."/>
            <person name="Kirkegaard R.H."/>
            <person name="Michaelsen T.Y."/>
            <person name="Andersen M.H."/>
            <person name="Karst S.M."/>
            <person name="Dueholm M.S."/>
            <person name="Nielsen P.H."/>
            <person name="Albertsen M."/>
        </authorList>
    </citation>
    <scope>NUCLEOTIDE SEQUENCE</scope>
    <source>
        <strain evidence="2">Fred_18-Q3-R57-64_BAT3C.431</strain>
    </source>
</reference>
<sequence length="51" mass="6094">MVTPHPDKRKKPAQRARPSPYPTRGQIDRQALRDIFPSHPGRRPIRRIRRE</sequence>